<organism evidence="1 2">
    <name type="scientific">Pseudolycoriella hygida</name>
    <dbReference type="NCBI Taxonomy" id="35572"/>
    <lineage>
        <taxon>Eukaryota</taxon>
        <taxon>Metazoa</taxon>
        <taxon>Ecdysozoa</taxon>
        <taxon>Arthropoda</taxon>
        <taxon>Hexapoda</taxon>
        <taxon>Insecta</taxon>
        <taxon>Pterygota</taxon>
        <taxon>Neoptera</taxon>
        <taxon>Endopterygota</taxon>
        <taxon>Diptera</taxon>
        <taxon>Nematocera</taxon>
        <taxon>Sciaroidea</taxon>
        <taxon>Sciaridae</taxon>
        <taxon>Pseudolycoriella</taxon>
    </lineage>
</organism>
<gene>
    <name evidence="1" type="ORF">Bhyg_06453</name>
</gene>
<evidence type="ECO:0000313" key="1">
    <source>
        <dbReference type="EMBL" id="KAJ6641514.1"/>
    </source>
</evidence>
<sequence length="18" mass="2167">MVRNIFNRKNGSIYVNQL</sequence>
<dbReference type="Proteomes" id="UP001151699">
    <property type="component" value="Chromosome B"/>
</dbReference>
<protein>
    <submittedName>
        <fullName evidence="1">Uncharacterized protein</fullName>
    </submittedName>
</protein>
<dbReference type="AlphaFoldDB" id="A0A9Q0N2N5"/>
<evidence type="ECO:0000313" key="2">
    <source>
        <dbReference type="Proteomes" id="UP001151699"/>
    </source>
</evidence>
<dbReference type="EMBL" id="WJQU01000002">
    <property type="protein sequence ID" value="KAJ6641514.1"/>
    <property type="molecule type" value="Genomic_DNA"/>
</dbReference>
<comment type="caution">
    <text evidence="1">The sequence shown here is derived from an EMBL/GenBank/DDBJ whole genome shotgun (WGS) entry which is preliminary data.</text>
</comment>
<proteinExistence type="predicted"/>
<reference evidence="1" key="1">
    <citation type="submission" date="2022-07" db="EMBL/GenBank/DDBJ databases">
        <authorList>
            <person name="Trinca V."/>
            <person name="Uliana J.V.C."/>
            <person name="Torres T.T."/>
            <person name="Ward R.J."/>
            <person name="Monesi N."/>
        </authorList>
    </citation>
    <scope>NUCLEOTIDE SEQUENCE</scope>
    <source>
        <strain evidence="1">HSMRA1968</strain>
        <tissue evidence="1">Whole embryos</tissue>
    </source>
</reference>
<accession>A0A9Q0N2N5</accession>
<keyword evidence="2" id="KW-1185">Reference proteome</keyword>
<name>A0A9Q0N2N5_9DIPT</name>